<dbReference type="EMBL" id="CP001843">
    <property type="protein sequence ID" value="AEF84893.1"/>
    <property type="molecule type" value="Genomic_DNA"/>
</dbReference>
<keyword evidence="2" id="KW-1185">Reference proteome</keyword>
<dbReference type="AlphaFoldDB" id="F5YQN9"/>
<reference evidence="1 2" key="2">
    <citation type="journal article" date="2011" name="ISME J.">
        <title>RNA-seq reveals cooperative metabolic interactions between two termite-gut spirochete species in co-culture.</title>
        <authorList>
            <person name="Rosenthal A.Z."/>
            <person name="Matson E.G."/>
            <person name="Eldar A."/>
            <person name="Leadbetter J.R."/>
        </authorList>
    </citation>
    <scope>NUCLEOTIDE SEQUENCE [LARGE SCALE GENOMIC DNA]</scope>
    <source>
        <strain evidence="2">ATCC BAA-887 / DSM 12427 / ZAS-2</strain>
    </source>
</reference>
<reference evidence="2" key="1">
    <citation type="submission" date="2009-12" db="EMBL/GenBank/DDBJ databases">
        <title>Complete sequence of Treponema primitia strain ZAS-2.</title>
        <authorList>
            <person name="Tetu S.G."/>
            <person name="Matson E."/>
            <person name="Ren Q."/>
            <person name="Seshadri R."/>
            <person name="Elbourne L."/>
            <person name="Hassan K.A."/>
            <person name="Durkin A."/>
            <person name="Radune D."/>
            <person name="Mohamoud Y."/>
            <person name="Shay R."/>
            <person name="Jin S."/>
            <person name="Zhang X."/>
            <person name="Lucey K."/>
            <person name="Ballor N.R."/>
            <person name="Ottesen E."/>
            <person name="Rosenthal R."/>
            <person name="Allen A."/>
            <person name="Leadbetter J.R."/>
            <person name="Paulsen I.T."/>
        </authorList>
    </citation>
    <scope>NUCLEOTIDE SEQUENCE [LARGE SCALE GENOMIC DNA]</scope>
    <source>
        <strain evidence="2">ATCC BAA-887 / DSM 12427 / ZAS-2</strain>
    </source>
</reference>
<protein>
    <submittedName>
        <fullName evidence="1">Uncharacterized protein</fullName>
    </submittedName>
</protein>
<dbReference type="RefSeq" id="WP_015707532.1">
    <property type="nucleotide sequence ID" value="NC_015578.1"/>
</dbReference>
<accession>F5YQN9</accession>
<dbReference type="HOGENOM" id="CLU_1053532_0_0_12"/>
<proteinExistence type="predicted"/>
<dbReference type="KEGG" id="tpi:TREPR_2695"/>
<dbReference type="STRING" id="545694.TREPR_2695"/>
<gene>
    <name evidence="1" type="ordered locus">TREPR_2695</name>
</gene>
<evidence type="ECO:0000313" key="2">
    <source>
        <dbReference type="Proteomes" id="UP000009223"/>
    </source>
</evidence>
<name>F5YQN9_TREPZ</name>
<dbReference type="Proteomes" id="UP000009223">
    <property type="component" value="Chromosome"/>
</dbReference>
<sequence length="264" mass="29608">MASASQFLEKYGNQPLTCTPYVLSKLGVDRNKCFLKIEEYSIICIPVQFGFKRSLFLATLAQQEFVFFNKYINTLISLSISFAPAGRAPAKFHLLSTLVALEPMKGRERVGVFTIDFKSISEELINLLGGFQETQERLQRQYEEHGTLLIRMTLPVAKQLGYTAESIISEAGKETKKIQILSLTTKSIEHMEPLGSPLRIPGTPVAYEIILKNTRLLLTGIVANADTLPQGMVRTVSNLSFSPELVEIIADYWYTIRNPVKIAK</sequence>
<dbReference type="eggNOG" id="ENOG5031CKP">
    <property type="taxonomic scope" value="Bacteria"/>
</dbReference>
<evidence type="ECO:0000313" key="1">
    <source>
        <dbReference type="EMBL" id="AEF84893.1"/>
    </source>
</evidence>
<dbReference type="OrthoDB" id="358942at2"/>
<organism evidence="1 2">
    <name type="scientific">Treponema primitia (strain ATCC BAA-887 / DSM 12427 / ZAS-2)</name>
    <dbReference type="NCBI Taxonomy" id="545694"/>
    <lineage>
        <taxon>Bacteria</taxon>
        <taxon>Pseudomonadati</taxon>
        <taxon>Spirochaetota</taxon>
        <taxon>Spirochaetia</taxon>
        <taxon>Spirochaetales</taxon>
        <taxon>Treponemataceae</taxon>
        <taxon>Treponema</taxon>
    </lineage>
</organism>